<dbReference type="EMBL" id="BPLR01007332">
    <property type="protein sequence ID" value="GIY16129.1"/>
    <property type="molecule type" value="Genomic_DNA"/>
</dbReference>
<organism evidence="1 2">
    <name type="scientific">Caerostris extrusa</name>
    <name type="common">Bark spider</name>
    <name type="synonym">Caerostris bankana</name>
    <dbReference type="NCBI Taxonomy" id="172846"/>
    <lineage>
        <taxon>Eukaryota</taxon>
        <taxon>Metazoa</taxon>
        <taxon>Ecdysozoa</taxon>
        <taxon>Arthropoda</taxon>
        <taxon>Chelicerata</taxon>
        <taxon>Arachnida</taxon>
        <taxon>Araneae</taxon>
        <taxon>Araneomorphae</taxon>
        <taxon>Entelegynae</taxon>
        <taxon>Araneoidea</taxon>
        <taxon>Araneidae</taxon>
        <taxon>Caerostris</taxon>
    </lineage>
</organism>
<proteinExistence type="predicted"/>
<dbReference type="Proteomes" id="UP001054945">
    <property type="component" value="Unassembled WGS sequence"/>
</dbReference>
<protein>
    <submittedName>
        <fullName evidence="1">Uncharacterized protein</fullName>
    </submittedName>
</protein>
<accession>A0AAV4R3J5</accession>
<dbReference type="AlphaFoldDB" id="A0AAV4R3J5"/>
<evidence type="ECO:0000313" key="2">
    <source>
        <dbReference type="Proteomes" id="UP001054945"/>
    </source>
</evidence>
<name>A0AAV4R3J5_CAEEX</name>
<gene>
    <name evidence="1" type="ORF">CEXT_622751</name>
</gene>
<comment type="caution">
    <text evidence="1">The sequence shown here is derived from an EMBL/GenBank/DDBJ whole genome shotgun (WGS) entry which is preliminary data.</text>
</comment>
<evidence type="ECO:0000313" key="1">
    <source>
        <dbReference type="EMBL" id="GIY16129.1"/>
    </source>
</evidence>
<reference evidence="1 2" key="1">
    <citation type="submission" date="2021-06" db="EMBL/GenBank/DDBJ databases">
        <title>Caerostris extrusa draft genome.</title>
        <authorList>
            <person name="Kono N."/>
            <person name="Arakawa K."/>
        </authorList>
    </citation>
    <scope>NUCLEOTIDE SEQUENCE [LARGE SCALE GENOMIC DNA]</scope>
</reference>
<sequence length="103" mass="11948">MKDPQIDPLKIPGKMMMNERGSSAKVCDSSSKCFCFYSSETEKGLLIFPQNFRKLRHAKYFIKAFDVCVMNSDRKFGSSECRKFQGQRRFRPDCLQKSGQTED</sequence>
<keyword evidence="2" id="KW-1185">Reference proteome</keyword>